<comment type="caution">
    <text evidence="2">The sequence shown here is derived from an EMBL/GenBank/DDBJ whole genome shotgun (WGS) entry which is preliminary data.</text>
</comment>
<protein>
    <submittedName>
        <fullName evidence="2">Protein ImuA</fullName>
    </submittedName>
</protein>
<feature type="compositionally biased region" description="Low complexity" evidence="1">
    <location>
        <begin position="13"/>
        <end position="23"/>
    </location>
</feature>
<feature type="region of interest" description="Disordered" evidence="1">
    <location>
        <begin position="1"/>
        <end position="23"/>
    </location>
</feature>
<proteinExistence type="predicted"/>
<dbReference type="Proteomes" id="UP001265550">
    <property type="component" value="Unassembled WGS sequence"/>
</dbReference>
<dbReference type="PIRSF" id="PIRSF037290">
    <property type="entry name" value="UCP037290"/>
    <property type="match status" value="1"/>
</dbReference>
<dbReference type="EMBL" id="JAVDWE010000004">
    <property type="protein sequence ID" value="MDR7094303.1"/>
    <property type="molecule type" value="Genomic_DNA"/>
</dbReference>
<gene>
    <name evidence="2" type="ORF">J2X09_002041</name>
</gene>
<keyword evidence="3" id="KW-1185">Reference proteome</keyword>
<dbReference type="Gene3D" id="3.40.50.300">
    <property type="entry name" value="P-loop containing nucleotide triphosphate hydrolases"/>
    <property type="match status" value="1"/>
</dbReference>
<dbReference type="SUPFAM" id="SSF52540">
    <property type="entry name" value="P-loop containing nucleoside triphosphate hydrolases"/>
    <property type="match status" value="1"/>
</dbReference>
<dbReference type="RefSeq" id="WP_204733004.1">
    <property type="nucleotide sequence ID" value="NZ_JAVDWE010000004.1"/>
</dbReference>
<dbReference type="InterPro" id="IPR047610">
    <property type="entry name" value="ImuA_translesion"/>
</dbReference>
<dbReference type="InterPro" id="IPR017166">
    <property type="entry name" value="UCP037290"/>
</dbReference>
<accession>A0ABU1VAR5</accession>
<sequence length="272" mass="29326">MQPAFSWPEDDPSPSLSSLRSTTPPAVAMPAAVVAALWRGDQIGAPVSAVWPTGFDALDAQLPGGGWPGHGLTEILSPLSGSLEWRLLGPALRSICAAGQPVVVVGPPLPPHLPGLRFEGIDERRLVWVRADTPAERLWSAEQLIKAQACGALVAWLPRARAEQIRRLQVLAAGFDAPVFVCRPSRALRESSAAPLRVQATVGVDWELHVRIAKRKGPPLDDTLRLASVPGSLAAILPPRLRQPGRWMPHEETIHVVDSPSAQPVQRHSRVH</sequence>
<dbReference type="InterPro" id="IPR027417">
    <property type="entry name" value="P-loop_NTPase"/>
</dbReference>
<evidence type="ECO:0000256" key="1">
    <source>
        <dbReference type="SAM" id="MobiDB-lite"/>
    </source>
</evidence>
<evidence type="ECO:0000313" key="3">
    <source>
        <dbReference type="Proteomes" id="UP001265550"/>
    </source>
</evidence>
<organism evidence="2 3">
    <name type="scientific">Hydrogenophaga laconesensis</name>
    <dbReference type="NCBI Taxonomy" id="1805971"/>
    <lineage>
        <taxon>Bacteria</taxon>
        <taxon>Pseudomonadati</taxon>
        <taxon>Pseudomonadota</taxon>
        <taxon>Betaproteobacteria</taxon>
        <taxon>Burkholderiales</taxon>
        <taxon>Comamonadaceae</taxon>
        <taxon>Hydrogenophaga</taxon>
    </lineage>
</organism>
<reference evidence="2 3" key="1">
    <citation type="submission" date="2023-07" db="EMBL/GenBank/DDBJ databases">
        <title>Sorghum-associated microbial communities from plants grown in Nebraska, USA.</title>
        <authorList>
            <person name="Schachtman D."/>
        </authorList>
    </citation>
    <scope>NUCLEOTIDE SEQUENCE [LARGE SCALE GENOMIC DNA]</scope>
    <source>
        <strain evidence="2 3">BE240</strain>
    </source>
</reference>
<dbReference type="NCBIfam" id="NF033429">
    <property type="entry name" value="ImuA_translesion"/>
    <property type="match status" value="1"/>
</dbReference>
<evidence type="ECO:0000313" key="2">
    <source>
        <dbReference type="EMBL" id="MDR7094303.1"/>
    </source>
</evidence>
<name>A0ABU1VAR5_9BURK</name>